<dbReference type="InterPro" id="IPR014094">
    <property type="entry name" value="LpoB"/>
</dbReference>
<dbReference type="NCBIfam" id="TIGR02722">
    <property type="entry name" value="lp"/>
    <property type="match status" value="1"/>
</dbReference>
<dbReference type="Pfam" id="PF13036">
    <property type="entry name" value="LpoB"/>
    <property type="match status" value="1"/>
</dbReference>
<organism evidence="3 4">
    <name type="scientific">Limnobaculum eriocheiris</name>
    <dbReference type="NCBI Taxonomy" id="2897391"/>
    <lineage>
        <taxon>Bacteria</taxon>
        <taxon>Pseudomonadati</taxon>
        <taxon>Pseudomonadota</taxon>
        <taxon>Gammaproteobacteria</taxon>
        <taxon>Enterobacterales</taxon>
        <taxon>Budviciaceae</taxon>
        <taxon>Limnobaculum</taxon>
    </lineage>
</organism>
<reference evidence="3" key="1">
    <citation type="submission" date="2021-11" db="EMBL/GenBank/DDBJ databases">
        <title>Jinshanibacter sp. isolated from one year old Eriocheir sinensis.</title>
        <authorList>
            <person name="Li J.-Y."/>
            <person name="He W."/>
            <person name="Gao T.-H."/>
        </authorList>
    </citation>
    <scope>NUCLEOTIDE SEQUENCE</scope>
    <source>
        <strain evidence="3">LJY008</strain>
    </source>
</reference>
<accession>A0A9X1SN65</accession>
<gene>
    <name evidence="3" type="primary">lpoB</name>
    <name evidence="3" type="ORF">LPW36_00940</name>
</gene>
<protein>
    <recommendedName>
        <fullName evidence="1">Penicillin-binding protein activator LpoB</fullName>
    </recommendedName>
</protein>
<dbReference type="Gene3D" id="3.40.50.10610">
    <property type="entry name" value="ABC-type transport auxiliary lipoprotein component"/>
    <property type="match status" value="1"/>
</dbReference>
<keyword evidence="2" id="KW-0732">Signal</keyword>
<keyword evidence="4" id="KW-1185">Reference proteome</keyword>
<dbReference type="AlphaFoldDB" id="A0A9X1SN65"/>
<feature type="signal peptide" evidence="2">
    <location>
        <begin position="1"/>
        <end position="23"/>
    </location>
</feature>
<evidence type="ECO:0000256" key="1">
    <source>
        <dbReference type="NCBIfam" id="TIGR02722"/>
    </source>
</evidence>
<dbReference type="Proteomes" id="UP001139171">
    <property type="component" value="Unassembled WGS sequence"/>
</dbReference>
<comment type="caution">
    <text evidence="3">The sequence shown here is derived from an EMBL/GenBank/DDBJ whole genome shotgun (WGS) entry which is preliminary data.</text>
</comment>
<sequence>MMKILNKKTFLAAAVAFSLVGCAEQGTYYVDSKNDSVAVMALDYKDFEMAATNMVDDMLSSDLLVHPQGGRYVLTVTGIVNDTDQRIDTDQLTKKIRTSLLNSGRFVVTTAINANGPEDEMTRKVRELRKSKMVNQKTVKKDGRVIAPDFSLTGKIIQQNQRVNSSTQQVEYYFQLTLTNLDDGLAYWEKEYPIIKRGDNRTASW</sequence>
<proteinExistence type="predicted"/>
<evidence type="ECO:0000256" key="2">
    <source>
        <dbReference type="SAM" id="SignalP"/>
    </source>
</evidence>
<dbReference type="EMBL" id="JAJNAG010000001">
    <property type="protein sequence ID" value="MCD1124612.1"/>
    <property type="molecule type" value="Genomic_DNA"/>
</dbReference>
<feature type="chain" id="PRO_5040867634" description="Penicillin-binding protein activator LpoB" evidence="2">
    <location>
        <begin position="24"/>
        <end position="205"/>
    </location>
</feature>
<name>A0A9X1SN65_9GAMM</name>
<dbReference type="PROSITE" id="PS51257">
    <property type="entry name" value="PROKAR_LIPOPROTEIN"/>
    <property type="match status" value="1"/>
</dbReference>
<evidence type="ECO:0000313" key="3">
    <source>
        <dbReference type="EMBL" id="MCD1124612.1"/>
    </source>
</evidence>
<dbReference type="RefSeq" id="WP_230607635.1">
    <property type="nucleotide sequence ID" value="NZ_JAJNAG010000001.1"/>
</dbReference>
<evidence type="ECO:0000313" key="4">
    <source>
        <dbReference type="Proteomes" id="UP001139171"/>
    </source>
</evidence>